<keyword evidence="3" id="KW-1185">Reference proteome</keyword>
<evidence type="ECO:0000313" key="3">
    <source>
        <dbReference type="Proteomes" id="UP000434582"/>
    </source>
</evidence>
<proteinExistence type="predicted"/>
<comment type="caution">
    <text evidence="2">The sequence shown here is derived from an EMBL/GenBank/DDBJ whole genome shotgun (WGS) entry which is preliminary data.</text>
</comment>
<name>A0A7X1ZES8_9PROT</name>
<evidence type="ECO:0000313" key="2">
    <source>
        <dbReference type="EMBL" id="MQX35910.1"/>
    </source>
</evidence>
<dbReference type="EMBL" id="WIVE01000010">
    <property type="protein sequence ID" value="MQX35910.1"/>
    <property type="molecule type" value="Genomic_DNA"/>
</dbReference>
<sequence length="82" mass="8901">MPPPKRAGLRSRAGRPAASGSGEQHRPPNTVCQRCGAEFGWDRADKPGSRSVEWSARLIKGSEKCDCGYGERMTGRPRGPHP</sequence>
<organism evidence="2 3">
    <name type="scientific">Roseospira navarrensis</name>
    <dbReference type="NCBI Taxonomy" id="140058"/>
    <lineage>
        <taxon>Bacteria</taxon>
        <taxon>Pseudomonadati</taxon>
        <taxon>Pseudomonadota</taxon>
        <taxon>Alphaproteobacteria</taxon>
        <taxon>Rhodospirillales</taxon>
        <taxon>Rhodospirillaceae</taxon>
        <taxon>Roseospira</taxon>
    </lineage>
</organism>
<dbReference type="AlphaFoldDB" id="A0A7X1ZES8"/>
<evidence type="ECO:0000256" key="1">
    <source>
        <dbReference type="SAM" id="MobiDB-lite"/>
    </source>
</evidence>
<dbReference type="Proteomes" id="UP000434582">
    <property type="component" value="Unassembled WGS sequence"/>
</dbReference>
<gene>
    <name evidence="2" type="ORF">GHC57_05190</name>
</gene>
<reference evidence="2 3" key="1">
    <citation type="submission" date="2019-10" db="EMBL/GenBank/DDBJ databases">
        <title>Draft whole-genome sequence of the purple nonsulfur photosynthetic bacterium Roseospira navarrensis DSM 15114.</title>
        <authorList>
            <person name="Kyndt J.A."/>
            <person name="Meyer T.E."/>
        </authorList>
    </citation>
    <scope>NUCLEOTIDE SEQUENCE [LARGE SCALE GENOMIC DNA]</scope>
    <source>
        <strain evidence="2 3">DSM 15114</strain>
    </source>
</reference>
<accession>A0A7X1ZES8</accession>
<protein>
    <submittedName>
        <fullName evidence="2">Uncharacterized protein</fullName>
    </submittedName>
</protein>
<feature type="region of interest" description="Disordered" evidence="1">
    <location>
        <begin position="1"/>
        <end position="32"/>
    </location>
</feature>